<reference evidence="2" key="1">
    <citation type="submission" date="2020-08" db="EMBL/GenBank/DDBJ databases">
        <title>Plant Genome Project.</title>
        <authorList>
            <person name="Zhang R.-G."/>
        </authorList>
    </citation>
    <scope>NUCLEOTIDE SEQUENCE</scope>
    <source>
        <strain evidence="2">WSP0</strain>
        <tissue evidence="2">Leaf</tissue>
    </source>
</reference>
<feature type="compositionally biased region" description="Polar residues" evidence="1">
    <location>
        <begin position="153"/>
        <end position="166"/>
    </location>
</feature>
<dbReference type="Proteomes" id="UP000823749">
    <property type="component" value="Chromosome 8"/>
</dbReference>
<dbReference type="AlphaFoldDB" id="A0AAV6JC51"/>
<proteinExistence type="predicted"/>
<feature type="region of interest" description="Disordered" evidence="1">
    <location>
        <begin position="371"/>
        <end position="402"/>
    </location>
</feature>
<feature type="region of interest" description="Disordered" evidence="1">
    <location>
        <begin position="140"/>
        <end position="166"/>
    </location>
</feature>
<keyword evidence="3" id="KW-1185">Reference proteome</keyword>
<gene>
    <name evidence="2" type="ORF">RHGRI_024265</name>
</gene>
<protein>
    <submittedName>
        <fullName evidence="2">Uncharacterized protein</fullName>
    </submittedName>
</protein>
<sequence>MDADERLTALKRAYADIILNTAKEAAARIMVSEQKAVRFQHELGAAKEQGLQMLLRLKQMLDAKVSEAEMTYMSQQKKIKELEGQVQNVEDTMSVAAVTSLSQQRKIEELEAQLHEAEDIVKDLREELRDMQAELERVRKNKLQHSGDRDTAPQAQTSHADNGFHNSQSVVFSPPASRLECFSTTDMKNSDVNQRDEVYKCYNGNENVGKPNFPFISEENRLDISQPIVFHPPEPRLESFTASDLRSSAFNQRNEAYNCHKESDSHMVNAPFSKPDLPSIVLRSKEPELYRNRRTQRIRAFEEKLMAGELSFSNTVDDATYETSGREDGEIEGICKTPTCKADNMRTTEKKGVQHLLRVSRRKRRRFTTCKKNKTHSSRYLSNRVVKRDQSSDINGQSGGDPSYLAPVLSTNNTDNGILLKCTKVTESDTEFVKTGSGQNTTNKDRTSVDKLLLTELVSGSAENLGVPIFRRDVEKVDAPVVNSETKTYATPDGIPNQPVPDRIIKYTFQRKRKKESLSSPDGNANAEGSILKKKTAENGPVQMEKVSSITESSRDSRRVAQVARQVGDQFIFLFLLVLLSLEHMKSTYNVSVLEVEVASTAAVALL</sequence>
<name>A0AAV6JC51_9ERIC</name>
<evidence type="ECO:0000313" key="2">
    <source>
        <dbReference type="EMBL" id="KAG5536775.1"/>
    </source>
</evidence>
<organism evidence="2 3">
    <name type="scientific">Rhododendron griersonianum</name>
    <dbReference type="NCBI Taxonomy" id="479676"/>
    <lineage>
        <taxon>Eukaryota</taxon>
        <taxon>Viridiplantae</taxon>
        <taxon>Streptophyta</taxon>
        <taxon>Embryophyta</taxon>
        <taxon>Tracheophyta</taxon>
        <taxon>Spermatophyta</taxon>
        <taxon>Magnoliopsida</taxon>
        <taxon>eudicotyledons</taxon>
        <taxon>Gunneridae</taxon>
        <taxon>Pentapetalae</taxon>
        <taxon>asterids</taxon>
        <taxon>Ericales</taxon>
        <taxon>Ericaceae</taxon>
        <taxon>Ericoideae</taxon>
        <taxon>Rhodoreae</taxon>
        <taxon>Rhododendron</taxon>
    </lineage>
</organism>
<feature type="region of interest" description="Disordered" evidence="1">
    <location>
        <begin position="513"/>
        <end position="538"/>
    </location>
</feature>
<dbReference type="EMBL" id="JACTNZ010000008">
    <property type="protein sequence ID" value="KAG5536775.1"/>
    <property type="molecule type" value="Genomic_DNA"/>
</dbReference>
<comment type="caution">
    <text evidence="2">The sequence shown here is derived from an EMBL/GenBank/DDBJ whole genome shotgun (WGS) entry which is preliminary data.</text>
</comment>
<dbReference type="PANTHER" id="PTHR34778:SF2">
    <property type="entry name" value="OS02G0580700 PROTEIN"/>
    <property type="match status" value="1"/>
</dbReference>
<evidence type="ECO:0000256" key="1">
    <source>
        <dbReference type="SAM" id="MobiDB-lite"/>
    </source>
</evidence>
<evidence type="ECO:0000313" key="3">
    <source>
        <dbReference type="Proteomes" id="UP000823749"/>
    </source>
</evidence>
<accession>A0AAV6JC51</accession>
<dbReference type="PANTHER" id="PTHR34778">
    <property type="entry name" value="OS02G0580700 PROTEIN"/>
    <property type="match status" value="1"/>
</dbReference>